<organism evidence="1">
    <name type="scientific">bioreactor metagenome</name>
    <dbReference type="NCBI Taxonomy" id="1076179"/>
    <lineage>
        <taxon>unclassified sequences</taxon>
        <taxon>metagenomes</taxon>
        <taxon>ecological metagenomes</taxon>
    </lineage>
</organism>
<protein>
    <submittedName>
        <fullName evidence="1">Uncharacterized protein</fullName>
    </submittedName>
</protein>
<name>A0A644XH84_9ZZZZ</name>
<gene>
    <name evidence="1" type="ORF">SDC9_61504</name>
</gene>
<comment type="caution">
    <text evidence="1">The sequence shown here is derived from an EMBL/GenBank/DDBJ whole genome shotgun (WGS) entry which is preliminary data.</text>
</comment>
<dbReference type="EMBL" id="VSSQ01002392">
    <property type="protein sequence ID" value="MPM15138.1"/>
    <property type="molecule type" value="Genomic_DNA"/>
</dbReference>
<proteinExistence type="predicted"/>
<accession>A0A644XH84</accession>
<reference evidence="1" key="1">
    <citation type="submission" date="2019-08" db="EMBL/GenBank/DDBJ databases">
        <authorList>
            <person name="Kucharzyk K."/>
            <person name="Murdoch R.W."/>
            <person name="Higgins S."/>
            <person name="Loffler F."/>
        </authorList>
    </citation>
    <scope>NUCLEOTIDE SEQUENCE</scope>
</reference>
<dbReference type="AlphaFoldDB" id="A0A644XH84"/>
<evidence type="ECO:0000313" key="1">
    <source>
        <dbReference type="EMBL" id="MPM15138.1"/>
    </source>
</evidence>
<sequence length="89" mass="10351">MERLLQQEAVAESAVEHEKGFCFEMREIRLFCPQLGEKESLGLVEPSFPVCTYQTQDDDACKDENIEKHHRTCQQYCKVAGHLRPPLKR</sequence>